<proteinExistence type="predicted"/>
<reference evidence="1 2" key="1">
    <citation type="journal article" date="2021" name="Genome Biol. Evol.">
        <title>Complete Genome Sequencing of a Novel Gloeobacter Species from a Waterfall Cave in Mexico.</title>
        <authorList>
            <person name="Saw J.H."/>
            <person name="Cardona T."/>
            <person name="Montejano G."/>
        </authorList>
    </citation>
    <scope>NUCLEOTIDE SEQUENCE [LARGE SCALE GENOMIC DNA]</scope>
    <source>
        <strain evidence="1">MG652769</strain>
    </source>
</reference>
<keyword evidence="2" id="KW-1185">Reference proteome</keyword>
<name>A0ABY3PT07_9CYAN</name>
<accession>A0ABY3PT07</accession>
<gene>
    <name evidence="1" type="ORF">ISF26_11655</name>
</gene>
<evidence type="ECO:0000313" key="1">
    <source>
        <dbReference type="EMBL" id="UFP96816.1"/>
    </source>
</evidence>
<dbReference type="EMBL" id="CP063845">
    <property type="protein sequence ID" value="UFP96816.1"/>
    <property type="molecule type" value="Genomic_DNA"/>
</dbReference>
<dbReference type="RefSeq" id="WP_230844149.1">
    <property type="nucleotide sequence ID" value="NZ_CP063845.1"/>
</dbReference>
<evidence type="ECO:0000313" key="2">
    <source>
        <dbReference type="Proteomes" id="UP001054846"/>
    </source>
</evidence>
<organism evidence="1 2">
    <name type="scientific">Gloeobacter morelensis MG652769</name>
    <dbReference type="NCBI Taxonomy" id="2781736"/>
    <lineage>
        <taxon>Bacteria</taxon>
        <taxon>Bacillati</taxon>
        <taxon>Cyanobacteriota</taxon>
        <taxon>Cyanophyceae</taxon>
        <taxon>Gloeobacterales</taxon>
        <taxon>Gloeobacteraceae</taxon>
        <taxon>Gloeobacter</taxon>
        <taxon>Gloeobacter morelensis</taxon>
    </lineage>
</organism>
<sequence length="186" mass="19349">MTAPVLTTAIAIQERAGLGADDGVDWADLGTPYTRLESSFVARSIAGMAVQVEVAGHKAPPLVLESCPANHTNFALGEMVLFTGLEQNPGPIVLVFSEPVWGAGAQIQPDYPGAFTGGLEAFDAQDRPVASVRRAGLSTTACDGSAIFLGFRCGPVPVVRLVFAVEAAGGPYALAINRLDLRRAQA</sequence>
<protein>
    <submittedName>
        <fullName evidence="1">Uncharacterized protein</fullName>
    </submittedName>
</protein>
<dbReference type="Proteomes" id="UP001054846">
    <property type="component" value="Chromosome"/>
</dbReference>